<keyword evidence="2" id="KW-1185">Reference proteome</keyword>
<reference evidence="2" key="1">
    <citation type="submission" date="2017-12" db="EMBL/GenBank/DDBJ databases">
        <title>Draft genome sequence of Telmatospirillum siberiense 26-4b1T, an acidotolerant peatland alphaproteobacterium potentially involved in sulfur cycling.</title>
        <authorList>
            <person name="Hausmann B."/>
            <person name="Pjevac P."/>
            <person name="Schreck K."/>
            <person name="Herbold C.W."/>
            <person name="Daims H."/>
            <person name="Wagner M."/>
            <person name="Pester M."/>
            <person name="Loy A."/>
        </authorList>
    </citation>
    <scope>NUCLEOTIDE SEQUENCE [LARGE SCALE GENOMIC DNA]</scope>
    <source>
        <strain evidence="2">26-4b1</strain>
    </source>
</reference>
<dbReference type="PROSITE" id="PS51257">
    <property type="entry name" value="PROKAR_LIPOPROTEIN"/>
    <property type="match status" value="1"/>
</dbReference>
<evidence type="ECO:0000313" key="1">
    <source>
        <dbReference type="EMBL" id="PKU25872.1"/>
    </source>
</evidence>
<dbReference type="OrthoDB" id="7341703at2"/>
<accession>A0A2N3PZN9</accession>
<sequence length="228" mass="25552">MMLEKRAFRIAGLLVFMAVALAGCRYAGEGLDNPLERRFFWFSFVAGDDIREACRAGTSDRYRFVYNGFWREQVRIYEFEPAGDKPLLRQRVILSATLSALSSDDLLAPWRGATAQTTLSSGQRDHLLSSLQPLFSPPPTGLRLPSDGFYWVVAACVKGRFVGNAWLFPSDDFAALTFPKELRALDRTDVPFKEADPFAYVGSYDQPHLAAERWYLTVGRDGISSGGF</sequence>
<evidence type="ECO:0008006" key="3">
    <source>
        <dbReference type="Google" id="ProtNLM"/>
    </source>
</evidence>
<dbReference type="Proteomes" id="UP000233293">
    <property type="component" value="Unassembled WGS sequence"/>
</dbReference>
<proteinExistence type="predicted"/>
<evidence type="ECO:0000313" key="2">
    <source>
        <dbReference type="Proteomes" id="UP000233293"/>
    </source>
</evidence>
<dbReference type="RefSeq" id="WP_101249416.1">
    <property type="nucleotide sequence ID" value="NZ_PIUM01000003.1"/>
</dbReference>
<organism evidence="1 2">
    <name type="scientific">Telmatospirillum siberiense</name>
    <dbReference type="NCBI Taxonomy" id="382514"/>
    <lineage>
        <taxon>Bacteria</taxon>
        <taxon>Pseudomonadati</taxon>
        <taxon>Pseudomonadota</taxon>
        <taxon>Alphaproteobacteria</taxon>
        <taxon>Rhodospirillales</taxon>
        <taxon>Rhodospirillaceae</taxon>
        <taxon>Telmatospirillum</taxon>
    </lineage>
</organism>
<dbReference type="AlphaFoldDB" id="A0A2N3PZN9"/>
<gene>
    <name evidence="1" type="ORF">CWS72_04775</name>
</gene>
<name>A0A2N3PZN9_9PROT</name>
<protein>
    <recommendedName>
        <fullName evidence="3">Lipoprotein</fullName>
    </recommendedName>
</protein>
<comment type="caution">
    <text evidence="1">The sequence shown here is derived from an EMBL/GenBank/DDBJ whole genome shotgun (WGS) entry which is preliminary data.</text>
</comment>
<dbReference type="EMBL" id="PIUM01000003">
    <property type="protein sequence ID" value="PKU25872.1"/>
    <property type="molecule type" value="Genomic_DNA"/>
</dbReference>